<dbReference type="InterPro" id="IPR014710">
    <property type="entry name" value="RmlC-like_jellyroll"/>
</dbReference>
<feature type="compositionally biased region" description="Basic and acidic residues" evidence="1">
    <location>
        <begin position="768"/>
        <end position="777"/>
    </location>
</feature>
<name>A0A078AET6_STYLE</name>
<dbReference type="AlphaFoldDB" id="A0A078AET6"/>
<feature type="region of interest" description="Disordered" evidence="1">
    <location>
        <begin position="816"/>
        <end position="856"/>
    </location>
</feature>
<reference evidence="3 4" key="1">
    <citation type="submission" date="2014-06" db="EMBL/GenBank/DDBJ databases">
        <authorList>
            <person name="Swart Estienne"/>
        </authorList>
    </citation>
    <scope>NUCLEOTIDE SEQUENCE [LARGE SCALE GENOMIC DNA]</scope>
    <source>
        <strain evidence="3 4">130c</strain>
    </source>
</reference>
<feature type="domain" description="Cyclic nucleotide-binding" evidence="2">
    <location>
        <begin position="379"/>
        <end position="425"/>
    </location>
</feature>
<dbReference type="EMBL" id="CCKQ01007953">
    <property type="protein sequence ID" value="CDW79393.1"/>
    <property type="molecule type" value="Genomic_DNA"/>
</dbReference>
<protein>
    <recommendedName>
        <fullName evidence="2">Cyclic nucleotide-binding domain-containing protein</fullName>
    </recommendedName>
</protein>
<dbReference type="PANTHER" id="PTHR23011">
    <property type="entry name" value="CYCLIC NUCLEOTIDE-BINDING DOMAIN CONTAINING PROTEIN"/>
    <property type="match status" value="1"/>
</dbReference>
<dbReference type="OMA" id="NINDTME"/>
<dbReference type="InterPro" id="IPR018490">
    <property type="entry name" value="cNMP-bd_dom_sf"/>
</dbReference>
<proteinExistence type="predicted"/>
<feature type="compositionally biased region" description="Polar residues" evidence="1">
    <location>
        <begin position="752"/>
        <end position="767"/>
    </location>
</feature>
<dbReference type="PANTHER" id="PTHR23011:SF28">
    <property type="entry name" value="CYCLIC NUCLEOTIDE-BINDING DOMAIN CONTAINING PROTEIN"/>
    <property type="match status" value="1"/>
</dbReference>
<dbReference type="Proteomes" id="UP000039865">
    <property type="component" value="Unassembled WGS sequence"/>
</dbReference>
<evidence type="ECO:0000313" key="4">
    <source>
        <dbReference type="Proteomes" id="UP000039865"/>
    </source>
</evidence>
<keyword evidence="4" id="KW-1185">Reference proteome</keyword>
<dbReference type="PROSITE" id="PS00889">
    <property type="entry name" value="CNMP_BINDING_2"/>
    <property type="match status" value="1"/>
</dbReference>
<feature type="region of interest" description="Disordered" evidence="1">
    <location>
        <begin position="117"/>
        <end position="138"/>
    </location>
</feature>
<accession>A0A078AET6</accession>
<dbReference type="OrthoDB" id="10643481at2759"/>
<gene>
    <name evidence="3" type="primary">Contig18839.g19985</name>
    <name evidence="3" type="ORF">STYLEM_8381</name>
</gene>
<evidence type="ECO:0000313" key="3">
    <source>
        <dbReference type="EMBL" id="CDW79393.1"/>
    </source>
</evidence>
<dbReference type="PROSITE" id="PS50042">
    <property type="entry name" value="CNMP_BINDING_3"/>
    <property type="match status" value="2"/>
</dbReference>
<dbReference type="InterPro" id="IPR000595">
    <property type="entry name" value="cNMP-bd_dom"/>
</dbReference>
<dbReference type="InterPro" id="IPR018488">
    <property type="entry name" value="cNMP-bd_CS"/>
</dbReference>
<feature type="compositionally biased region" description="Polar residues" evidence="1">
    <location>
        <begin position="816"/>
        <end position="833"/>
    </location>
</feature>
<feature type="compositionally biased region" description="Polar residues" evidence="1">
    <location>
        <begin position="921"/>
        <end position="940"/>
    </location>
</feature>
<dbReference type="Gene3D" id="2.60.120.10">
    <property type="entry name" value="Jelly Rolls"/>
    <property type="match status" value="3"/>
</dbReference>
<dbReference type="InParanoid" id="A0A078AET6"/>
<evidence type="ECO:0000256" key="1">
    <source>
        <dbReference type="SAM" id="MobiDB-lite"/>
    </source>
</evidence>
<sequence>MQAGGAQLNTDQRTPEDNETLNSLIRKIGFFKERDIKEHDLVEIANCLKHEFHKQGNIVFDHGEKFYIILSGTVSVQIPIKRKKVPLELQQEEFQVQPMQTQDLGNALNASQLLDQDRSQLSSRQNMNRASVERHTTPSSPLLARRDIVKFGSRQISQQMNDYQQLNFGQTSSNYLNVLSKESLVHPQHLIDLAASKVSNISDDQIVEQLNEDSKDQSGINENYRKSQFIKKGFISENVMSFVKSQDISNQASIQRKELNEPASPSFKKKKFAARLASINVKDGSSPRHAHTHHHYAHKHNLQENEDEETVLTEVAQLHTGSGFGELALITNKPRAARIKCHTECHFAVMTKHEYTRCLAKIENKTRIRTIQFLSEIPFFTSWSTTQLGKLLSSFNLIKFKRGSVLFHEGLPNDDIYIVRNGEFKGIRNMIIRNSNSIEPVMQYLRGERTNKSLRSSFNKNFHSLTKNQNLTNVNQKKELVELFIFGKGQLFGEERFIRNQNVAPYTAICQSLEGEVLRISSIEFMRKFHNINDTMEVIEKMTKLKEDQMTHKQLDGLINLQKFKNPSTKRTHLEINTSENELPKPKIKSFSSTNRQDYSTFFLKSTNEKRDALKQMVEGFTVVNKVQKLIKIEDQDSNLIDLTQQEVITNMNKTGNNFRLMSQRLPQPVIDHDKLIMARKIQTANRGSPLSLDQTIQKKVPPKITSFRKKKEKIKGTKLYMSSQLVDAIQEMRKQTQENSNRRQQKKEQLQRISCQQVVDENSFPQKNDKESKFEMEFSSEDESDIDDRVTTFRTELKSQRSITEHFSRAFIQNHFNPVSSQNKSTANNSPPSEMDESNNRSFFGPMTRQSSKRTLKSIVVNQRNKRQSINISQDDIVSLPNKQFINSDGSQIKVLKAQHMEFSPLIQYLIKQRQKDSRQSQPTSILNSSGRQTPNLSYSRPKVMDKTVFMHVAETLQRGNIINLNRKSKHFYHNQSMLPHITRY</sequence>
<evidence type="ECO:0000259" key="2">
    <source>
        <dbReference type="PROSITE" id="PS50042"/>
    </source>
</evidence>
<dbReference type="CDD" id="cd00038">
    <property type="entry name" value="CAP_ED"/>
    <property type="match status" value="1"/>
</dbReference>
<feature type="region of interest" description="Disordered" evidence="1">
    <location>
        <begin position="734"/>
        <end position="786"/>
    </location>
</feature>
<feature type="domain" description="Cyclic nucleotide-binding" evidence="2">
    <location>
        <begin position="315"/>
        <end position="376"/>
    </location>
</feature>
<feature type="compositionally biased region" description="Polar residues" evidence="1">
    <location>
        <begin position="117"/>
        <end position="129"/>
    </location>
</feature>
<organism evidence="3 4">
    <name type="scientific">Stylonychia lemnae</name>
    <name type="common">Ciliate</name>
    <dbReference type="NCBI Taxonomy" id="5949"/>
    <lineage>
        <taxon>Eukaryota</taxon>
        <taxon>Sar</taxon>
        <taxon>Alveolata</taxon>
        <taxon>Ciliophora</taxon>
        <taxon>Intramacronucleata</taxon>
        <taxon>Spirotrichea</taxon>
        <taxon>Stichotrichia</taxon>
        <taxon>Sporadotrichida</taxon>
        <taxon>Oxytrichidae</taxon>
        <taxon>Stylonychinae</taxon>
        <taxon>Stylonychia</taxon>
    </lineage>
</organism>
<feature type="region of interest" description="Disordered" evidence="1">
    <location>
        <begin position="915"/>
        <end position="942"/>
    </location>
</feature>
<dbReference type="SUPFAM" id="SSF51206">
    <property type="entry name" value="cAMP-binding domain-like"/>
    <property type="match status" value="2"/>
</dbReference>